<dbReference type="Gene3D" id="3.40.1350.10">
    <property type="match status" value="1"/>
</dbReference>
<dbReference type="OrthoDB" id="456752at2"/>
<dbReference type="GO" id="GO:0003676">
    <property type="term" value="F:nucleic acid binding"/>
    <property type="evidence" value="ECO:0007669"/>
    <property type="project" value="InterPro"/>
</dbReference>
<organism evidence="1 2">
    <name type="scientific">Dolichospermum planctonicum</name>
    <dbReference type="NCBI Taxonomy" id="136072"/>
    <lineage>
        <taxon>Bacteria</taxon>
        <taxon>Bacillati</taxon>
        <taxon>Cyanobacteriota</taxon>
        <taxon>Cyanophyceae</taxon>
        <taxon>Nostocales</taxon>
        <taxon>Aphanizomenonaceae</taxon>
        <taxon>Dolichospermum</taxon>
    </lineage>
</organism>
<name>A0A480AJ95_9CYAN</name>
<proteinExistence type="predicted"/>
<comment type="caution">
    <text evidence="1">The sequence shown here is derived from an EMBL/GenBank/DDBJ whole genome shotgun (WGS) entry which is preliminary data.</text>
</comment>
<dbReference type="SUPFAM" id="SSF52980">
    <property type="entry name" value="Restriction endonuclease-like"/>
    <property type="match status" value="1"/>
</dbReference>
<dbReference type="EMBL" id="BJCF01000016">
    <property type="protein sequence ID" value="GCL42114.1"/>
    <property type="molecule type" value="Genomic_DNA"/>
</dbReference>
<gene>
    <name evidence="1" type="ORF">NIES80_18160</name>
</gene>
<dbReference type="Pfam" id="PF08814">
    <property type="entry name" value="XisH"/>
    <property type="match status" value="1"/>
</dbReference>
<dbReference type="InterPro" id="IPR011856">
    <property type="entry name" value="tRNA_endonuc-like_dom_sf"/>
</dbReference>
<dbReference type="Proteomes" id="UP000299367">
    <property type="component" value="Unassembled WGS sequence"/>
</dbReference>
<evidence type="ECO:0000313" key="2">
    <source>
        <dbReference type="Proteomes" id="UP000299367"/>
    </source>
</evidence>
<sequence length="149" mass="17153">MTSSQISIRCKRLAKDAFHNIVKTALEKEGWFISHDPYPLQAGTLELYIDLGAEKVIAAEKEGQKIAIEIKSFLNPSKITELYAALGQFIIYRLALQEQEPERTLYLAVPITVYNEFFILPFIQAVIKMNQLYLVVYNIEKEVIAEWQN</sequence>
<dbReference type="InterPro" id="IPR011335">
    <property type="entry name" value="Restrct_endonuc-II-like"/>
</dbReference>
<dbReference type="RefSeq" id="WP_137907764.1">
    <property type="nucleotide sequence ID" value="NZ_BJCF01000016.1"/>
</dbReference>
<dbReference type="AlphaFoldDB" id="A0A480AJ95"/>
<protein>
    <submittedName>
        <fullName evidence="1">XisH protein</fullName>
    </submittedName>
</protein>
<evidence type="ECO:0000313" key="1">
    <source>
        <dbReference type="EMBL" id="GCL42114.1"/>
    </source>
</evidence>
<dbReference type="InterPro" id="IPR014919">
    <property type="entry name" value="XisH"/>
</dbReference>
<accession>A0A480AJ95</accession>
<reference evidence="2" key="1">
    <citation type="submission" date="2019-02" db="EMBL/GenBank/DDBJ databases">
        <title>Draft genome sequence of Dolichospermum planctonicum NIES-80.</title>
        <authorList>
            <person name="Yamaguchi H."/>
            <person name="Suzuki S."/>
            <person name="Kawachi M."/>
        </authorList>
    </citation>
    <scope>NUCLEOTIDE SEQUENCE [LARGE SCALE GENOMIC DNA]</scope>
    <source>
        <strain evidence="2">NIES-80</strain>
    </source>
</reference>
<dbReference type="CDD" id="cd22366">
    <property type="entry name" value="XisH-like"/>
    <property type="match status" value="1"/>
</dbReference>